<dbReference type="SUPFAM" id="SSF159941">
    <property type="entry name" value="MM3350-like"/>
    <property type="match status" value="1"/>
</dbReference>
<protein>
    <recommendedName>
        <fullName evidence="1">Plasmid pRiA4b Orf3-like domain-containing protein</fullName>
    </recommendedName>
</protein>
<evidence type="ECO:0000259" key="1">
    <source>
        <dbReference type="Pfam" id="PF07929"/>
    </source>
</evidence>
<evidence type="ECO:0000313" key="3">
    <source>
        <dbReference type="Proteomes" id="UP001321861"/>
    </source>
</evidence>
<evidence type="ECO:0000313" key="2">
    <source>
        <dbReference type="EMBL" id="BDR57995.1"/>
    </source>
</evidence>
<dbReference type="Gene3D" id="3.10.290.30">
    <property type="entry name" value="MM3350-like"/>
    <property type="match status" value="1"/>
</dbReference>
<keyword evidence="3" id="KW-1185">Reference proteome</keyword>
<accession>A0AAU9D6R8</accession>
<feature type="domain" description="Plasmid pRiA4b Orf3-like" evidence="1">
    <location>
        <begin position="6"/>
        <end position="186"/>
    </location>
</feature>
<reference evidence="2 3" key="1">
    <citation type="journal article" date="2023" name="Microbiol. Spectr.">
        <title>Symbiosis of Carpenter Bees with Uncharacterized Lactic Acid Bacteria Showing NAD Auxotrophy.</title>
        <authorList>
            <person name="Kawasaki S."/>
            <person name="Ozawa K."/>
            <person name="Mori T."/>
            <person name="Yamamoto A."/>
            <person name="Ito M."/>
            <person name="Ohkuma M."/>
            <person name="Sakamoto M."/>
            <person name="Matsutani M."/>
        </authorList>
    </citation>
    <scope>NUCLEOTIDE SEQUENCE [LARGE SCALE GENOMIC DNA]</scope>
    <source>
        <strain evidence="2 3">XA3</strain>
    </source>
</reference>
<dbReference type="PANTHER" id="PTHR41878:SF1">
    <property type="entry name" value="TNPR PROTEIN"/>
    <property type="match status" value="1"/>
</dbReference>
<dbReference type="EMBL" id="AP026802">
    <property type="protein sequence ID" value="BDR57995.1"/>
    <property type="molecule type" value="Genomic_DNA"/>
</dbReference>
<gene>
    <name evidence="2" type="ORF">XA3_04360</name>
</gene>
<name>A0AAU9D6R8_9LACO</name>
<dbReference type="InterPro" id="IPR012912">
    <property type="entry name" value="Plasmid_pRiA4b_Orf3-like"/>
</dbReference>
<dbReference type="Proteomes" id="UP001321861">
    <property type="component" value="Chromosome"/>
</dbReference>
<proteinExistence type="predicted"/>
<dbReference type="RefSeq" id="WP_317635919.1">
    <property type="nucleotide sequence ID" value="NZ_AP026802.1"/>
</dbReference>
<dbReference type="AlphaFoldDB" id="A0AAU9D6R8"/>
<sequence>MANHYVYRFNSKLVGCKPKIWRNFRVDGDKPLDQLAYVIMALYEMDEGHLFNFEDRTDGELISYEMSPGTRVDLCSDATRYSVFDRKIRSVINEDNPQLMFVYDFGCNWEVLIELQHCEIVDDLTQEMPQVEEGEGYGIIEDLQGVEGLMRFKQMLESADSNDYQYYCDWFEGQLPDLSNFDLAKCNSNLHDKITKLENHYRIGDY</sequence>
<dbReference type="Pfam" id="PF07929">
    <property type="entry name" value="PRiA4_ORF3"/>
    <property type="match status" value="1"/>
</dbReference>
<dbReference type="PANTHER" id="PTHR41878">
    <property type="entry name" value="LEXA REPRESSOR-RELATED"/>
    <property type="match status" value="1"/>
</dbReference>
<dbReference type="KEGG" id="xap:XA3_04360"/>
<organism evidence="2 3">
    <name type="scientific">Xylocopilactobacillus apicola</name>
    <dbReference type="NCBI Taxonomy" id="2932184"/>
    <lineage>
        <taxon>Bacteria</taxon>
        <taxon>Bacillati</taxon>
        <taxon>Bacillota</taxon>
        <taxon>Bacilli</taxon>
        <taxon>Lactobacillales</taxon>
        <taxon>Lactobacillaceae</taxon>
        <taxon>Xylocopilactobacillus</taxon>
    </lineage>
</organism>
<dbReference type="InterPro" id="IPR024047">
    <property type="entry name" value="MM3350-like_sf"/>
</dbReference>